<evidence type="ECO:0000256" key="1">
    <source>
        <dbReference type="SAM" id="MobiDB-lite"/>
    </source>
</evidence>
<dbReference type="STRING" id="693986.MOC_1358"/>
<protein>
    <submittedName>
        <fullName evidence="2">Protein of unassigned function</fullName>
    </submittedName>
</protein>
<accession>A0A089NTE5</accession>
<sequence length="66" mass="7070">MVSDDVRRIAHPPSHRGMPARPGPEGEGLQTARRSLEGSFEASAALRHRGMGVQLGRPSSAIRPLT</sequence>
<dbReference type="Proteomes" id="UP000029492">
    <property type="component" value="Chromosome"/>
</dbReference>
<name>A0A089NTE5_9HYPH</name>
<evidence type="ECO:0000313" key="2">
    <source>
        <dbReference type="EMBL" id="AIQ89113.1"/>
    </source>
</evidence>
<feature type="region of interest" description="Disordered" evidence="1">
    <location>
        <begin position="1"/>
        <end position="32"/>
    </location>
</feature>
<dbReference type="KEGG" id="mor:MOC_1358"/>
<dbReference type="AlphaFoldDB" id="A0A089NTE5"/>
<evidence type="ECO:0000313" key="3">
    <source>
        <dbReference type="Proteomes" id="UP000029492"/>
    </source>
</evidence>
<organism evidence="2 3">
    <name type="scientific">Methylobacterium oryzae CBMB20</name>
    <dbReference type="NCBI Taxonomy" id="693986"/>
    <lineage>
        <taxon>Bacteria</taxon>
        <taxon>Pseudomonadati</taxon>
        <taxon>Pseudomonadota</taxon>
        <taxon>Alphaproteobacteria</taxon>
        <taxon>Hyphomicrobiales</taxon>
        <taxon>Methylobacteriaceae</taxon>
        <taxon>Methylobacterium</taxon>
    </lineage>
</organism>
<gene>
    <name evidence="2" type="ORF">MOC_1358</name>
</gene>
<dbReference type="HOGENOM" id="CLU_2826206_0_0_5"/>
<proteinExistence type="predicted"/>
<keyword evidence="3" id="KW-1185">Reference proteome</keyword>
<dbReference type="EMBL" id="CP003811">
    <property type="protein sequence ID" value="AIQ89113.1"/>
    <property type="molecule type" value="Genomic_DNA"/>
</dbReference>
<reference evidence="2 3" key="1">
    <citation type="journal article" date="2014" name="PLoS ONE">
        <title>Genome Information of Methylobacterium oryzae, a Plant-Probiotic Methylotroph in the Phyllosphere.</title>
        <authorList>
            <person name="Kwak M.J."/>
            <person name="Jeong H."/>
            <person name="Madhaiyan M."/>
            <person name="Lee Y."/>
            <person name="Sa T.M."/>
            <person name="Oh T.K."/>
            <person name="Kim J.F."/>
        </authorList>
    </citation>
    <scope>NUCLEOTIDE SEQUENCE [LARGE SCALE GENOMIC DNA]</scope>
    <source>
        <strain evidence="2 3">CBMB20</strain>
    </source>
</reference>